<dbReference type="AlphaFoldDB" id="A0A2J6RLQ0"/>
<dbReference type="EMBL" id="KZ613946">
    <property type="protein sequence ID" value="PMD39427.1"/>
    <property type="molecule type" value="Genomic_DNA"/>
</dbReference>
<organism evidence="1 2">
    <name type="scientific">Hyaloscypha variabilis (strain UAMH 11265 / GT02V1 / F)</name>
    <name type="common">Meliniomyces variabilis</name>
    <dbReference type="NCBI Taxonomy" id="1149755"/>
    <lineage>
        <taxon>Eukaryota</taxon>
        <taxon>Fungi</taxon>
        <taxon>Dikarya</taxon>
        <taxon>Ascomycota</taxon>
        <taxon>Pezizomycotina</taxon>
        <taxon>Leotiomycetes</taxon>
        <taxon>Helotiales</taxon>
        <taxon>Hyaloscyphaceae</taxon>
        <taxon>Hyaloscypha</taxon>
        <taxon>Hyaloscypha variabilis</taxon>
    </lineage>
</organism>
<keyword evidence="2" id="KW-1185">Reference proteome</keyword>
<protein>
    <submittedName>
        <fullName evidence="1">Uncharacterized protein</fullName>
    </submittedName>
</protein>
<evidence type="ECO:0000313" key="1">
    <source>
        <dbReference type="EMBL" id="PMD39427.1"/>
    </source>
</evidence>
<evidence type="ECO:0000313" key="2">
    <source>
        <dbReference type="Proteomes" id="UP000235786"/>
    </source>
</evidence>
<reference evidence="1 2" key="1">
    <citation type="submission" date="2016-04" db="EMBL/GenBank/DDBJ databases">
        <title>A degradative enzymes factory behind the ericoid mycorrhizal symbiosis.</title>
        <authorList>
            <consortium name="DOE Joint Genome Institute"/>
            <person name="Martino E."/>
            <person name="Morin E."/>
            <person name="Grelet G."/>
            <person name="Kuo A."/>
            <person name="Kohler A."/>
            <person name="Daghino S."/>
            <person name="Barry K."/>
            <person name="Choi C."/>
            <person name="Cichocki N."/>
            <person name="Clum A."/>
            <person name="Copeland A."/>
            <person name="Hainaut M."/>
            <person name="Haridas S."/>
            <person name="Labutti K."/>
            <person name="Lindquist E."/>
            <person name="Lipzen A."/>
            <person name="Khouja H.-R."/>
            <person name="Murat C."/>
            <person name="Ohm R."/>
            <person name="Olson A."/>
            <person name="Spatafora J."/>
            <person name="Veneault-Fourrey C."/>
            <person name="Henrissat B."/>
            <person name="Grigoriev I."/>
            <person name="Martin F."/>
            <person name="Perotto S."/>
        </authorList>
    </citation>
    <scope>NUCLEOTIDE SEQUENCE [LARGE SCALE GENOMIC DNA]</scope>
    <source>
        <strain evidence="1 2">F</strain>
    </source>
</reference>
<accession>A0A2J6RLQ0</accession>
<gene>
    <name evidence="1" type="ORF">L207DRAFT_583302</name>
</gene>
<sequence>MDSNSDTALPGAVEVARLNQTASNEEMRSLRLVLDEIRQLRASQVDILALLQQKSDSKADLADPRKLSQSLAQNFNADVIDNIKQAVMEFWRDIFPTQENVSKSLERWISLVFRDPQFIKINPAPLYNCLLVTENGITSKLTSSKISSGNFRQRLESHWSKIPPPDIGVASGWSEGPSRFAYVQLHQATSNQSGLPLLRESELISDVGRTRGIEVQQGLS</sequence>
<name>A0A2J6RLQ0_HYAVF</name>
<proteinExistence type="predicted"/>
<dbReference type="Proteomes" id="UP000235786">
    <property type="component" value="Unassembled WGS sequence"/>
</dbReference>